<evidence type="ECO:0000313" key="3">
    <source>
        <dbReference type="Proteomes" id="UP000321764"/>
    </source>
</evidence>
<keyword evidence="1" id="KW-0472">Membrane</keyword>
<keyword evidence="1" id="KW-1133">Transmembrane helix</keyword>
<name>A0A5C8Z285_9GAMM</name>
<protein>
    <submittedName>
        <fullName evidence="2">Uncharacterized protein</fullName>
    </submittedName>
</protein>
<organism evidence="2 3">
    <name type="scientific">Reinekea thalattae</name>
    <dbReference type="NCBI Taxonomy" id="2593301"/>
    <lineage>
        <taxon>Bacteria</taxon>
        <taxon>Pseudomonadati</taxon>
        <taxon>Pseudomonadota</taxon>
        <taxon>Gammaproteobacteria</taxon>
        <taxon>Oceanospirillales</taxon>
        <taxon>Saccharospirillaceae</taxon>
        <taxon>Reinekea</taxon>
    </lineage>
</organism>
<feature type="transmembrane region" description="Helical" evidence="1">
    <location>
        <begin position="40"/>
        <end position="57"/>
    </location>
</feature>
<dbReference type="EMBL" id="VKAD01000003">
    <property type="protein sequence ID" value="TXR51313.1"/>
    <property type="molecule type" value="Genomic_DNA"/>
</dbReference>
<dbReference type="Proteomes" id="UP000321764">
    <property type="component" value="Unassembled WGS sequence"/>
</dbReference>
<evidence type="ECO:0000256" key="1">
    <source>
        <dbReference type="SAM" id="Phobius"/>
    </source>
</evidence>
<proteinExistence type="predicted"/>
<dbReference type="OrthoDB" id="9921005at2"/>
<keyword evidence="3" id="KW-1185">Reference proteome</keyword>
<evidence type="ECO:0000313" key="2">
    <source>
        <dbReference type="EMBL" id="TXR51313.1"/>
    </source>
</evidence>
<feature type="transmembrane region" description="Helical" evidence="1">
    <location>
        <begin position="64"/>
        <end position="82"/>
    </location>
</feature>
<keyword evidence="1" id="KW-0812">Transmembrane</keyword>
<reference evidence="2 3" key="1">
    <citation type="submission" date="2019-07" db="EMBL/GenBank/DDBJ databases">
        <title>Reinekea sp. strain SSH23 genome sequencing and assembly.</title>
        <authorList>
            <person name="Kim I."/>
        </authorList>
    </citation>
    <scope>NUCLEOTIDE SEQUENCE [LARGE SCALE GENOMIC DNA]</scope>
    <source>
        <strain evidence="2 3">SSH23</strain>
    </source>
</reference>
<dbReference type="AlphaFoldDB" id="A0A5C8Z285"/>
<gene>
    <name evidence="2" type="ORF">FME95_12315</name>
</gene>
<feature type="transmembrane region" description="Helical" evidence="1">
    <location>
        <begin position="102"/>
        <end position="123"/>
    </location>
</feature>
<comment type="caution">
    <text evidence="2">The sequence shown here is derived from an EMBL/GenBank/DDBJ whole genome shotgun (WGS) entry which is preliminary data.</text>
</comment>
<feature type="transmembrane region" description="Helical" evidence="1">
    <location>
        <begin position="177"/>
        <end position="196"/>
    </location>
</feature>
<accession>A0A5C8Z285</accession>
<sequence>MDLKIVFKYVLSILVFMLCLTVFAEQLSIITSEAGPIEWSQNTILLLALIAWLAVTIRQRKTGSGSFSFVFSGFFSILSYGVLGRELSWLEVLGVSEHIAEIIELASIIFAVLILTLLAYIWFKDTDSYKKSLADWFKTSAFFYLLFALFFVLVGDVFEKKLIPVHEYRLYEEMAELTGYIFLLVAALCEWPLRFLQRKE</sequence>
<dbReference type="RefSeq" id="WP_147714808.1">
    <property type="nucleotide sequence ID" value="NZ_VKAD01000003.1"/>
</dbReference>
<feature type="transmembrane region" description="Helical" evidence="1">
    <location>
        <begin position="135"/>
        <end position="157"/>
    </location>
</feature>